<reference evidence="2" key="1">
    <citation type="journal article" date="2014" name="Front. Microbiol.">
        <title>High frequency of phylogenetically diverse reductive dehalogenase-homologous genes in deep subseafloor sedimentary metagenomes.</title>
        <authorList>
            <person name="Kawai M."/>
            <person name="Futagami T."/>
            <person name="Toyoda A."/>
            <person name="Takaki Y."/>
            <person name="Nishi S."/>
            <person name="Hori S."/>
            <person name="Arai W."/>
            <person name="Tsubouchi T."/>
            <person name="Morono Y."/>
            <person name="Uchiyama I."/>
            <person name="Ito T."/>
            <person name="Fujiyama A."/>
            <person name="Inagaki F."/>
            <person name="Takami H."/>
        </authorList>
    </citation>
    <scope>NUCLEOTIDE SEQUENCE</scope>
    <source>
        <strain evidence="2">Expedition CK06-06</strain>
    </source>
</reference>
<gene>
    <name evidence="2" type="ORF">S03H2_17908</name>
</gene>
<dbReference type="AlphaFoldDB" id="X1EQ48"/>
<evidence type="ECO:0000313" key="2">
    <source>
        <dbReference type="EMBL" id="GAH34712.1"/>
    </source>
</evidence>
<evidence type="ECO:0000256" key="1">
    <source>
        <dbReference type="SAM" id="MobiDB-lite"/>
    </source>
</evidence>
<accession>X1EQ48</accession>
<comment type="caution">
    <text evidence="2">The sequence shown here is derived from an EMBL/GenBank/DDBJ whole genome shotgun (WGS) entry which is preliminary data.</text>
</comment>
<dbReference type="EMBL" id="BARU01009264">
    <property type="protein sequence ID" value="GAH34712.1"/>
    <property type="molecule type" value="Genomic_DNA"/>
</dbReference>
<feature type="compositionally biased region" description="Polar residues" evidence="1">
    <location>
        <begin position="1"/>
        <end position="13"/>
    </location>
</feature>
<feature type="region of interest" description="Disordered" evidence="1">
    <location>
        <begin position="1"/>
        <end position="20"/>
    </location>
</feature>
<feature type="non-terminal residue" evidence="2">
    <location>
        <position position="1"/>
    </location>
</feature>
<name>X1EQ48_9ZZZZ</name>
<protein>
    <submittedName>
        <fullName evidence="2">Uncharacterized protein</fullName>
    </submittedName>
</protein>
<organism evidence="2">
    <name type="scientific">marine sediment metagenome</name>
    <dbReference type="NCBI Taxonomy" id="412755"/>
    <lineage>
        <taxon>unclassified sequences</taxon>
        <taxon>metagenomes</taxon>
        <taxon>ecological metagenomes</taxon>
    </lineage>
</organism>
<sequence>GQTVIADAISTTNGGDGDVPGHLEATKDGVHTFQWKYGSNSSINAGHFDVDDIVVYSSDSGSEVVAFSDDFQGYQTNTDLDPDQNEASVYVSNSFQVIVFEED</sequence>
<proteinExistence type="predicted"/>